<protein>
    <submittedName>
        <fullName evidence="1">Uncharacterized protein</fullName>
    </submittedName>
</protein>
<organism evidence="1 2">
    <name type="scientific">Neophaeococcomyces mojaviensis</name>
    <dbReference type="NCBI Taxonomy" id="3383035"/>
    <lineage>
        <taxon>Eukaryota</taxon>
        <taxon>Fungi</taxon>
        <taxon>Dikarya</taxon>
        <taxon>Ascomycota</taxon>
        <taxon>Pezizomycotina</taxon>
        <taxon>Eurotiomycetes</taxon>
        <taxon>Chaetothyriomycetidae</taxon>
        <taxon>Chaetothyriales</taxon>
        <taxon>Chaetothyriales incertae sedis</taxon>
        <taxon>Neophaeococcomyces</taxon>
    </lineage>
</organism>
<name>A0ACC3A9F2_9EURO</name>
<dbReference type="EMBL" id="JAPDRQ010000060">
    <property type="protein sequence ID" value="KAJ9657719.1"/>
    <property type="molecule type" value="Genomic_DNA"/>
</dbReference>
<evidence type="ECO:0000313" key="2">
    <source>
        <dbReference type="Proteomes" id="UP001172386"/>
    </source>
</evidence>
<reference evidence="1" key="1">
    <citation type="submission" date="2022-10" db="EMBL/GenBank/DDBJ databases">
        <title>Culturing micro-colonial fungi from biological soil crusts in the Mojave desert and describing Neophaeococcomyces mojavensis, and introducing the new genera and species Taxawa tesnikishii.</title>
        <authorList>
            <person name="Kurbessoian T."/>
            <person name="Stajich J.E."/>
        </authorList>
    </citation>
    <scope>NUCLEOTIDE SEQUENCE</scope>
    <source>
        <strain evidence="1">JES_112</strain>
    </source>
</reference>
<dbReference type="Proteomes" id="UP001172386">
    <property type="component" value="Unassembled WGS sequence"/>
</dbReference>
<evidence type="ECO:0000313" key="1">
    <source>
        <dbReference type="EMBL" id="KAJ9657719.1"/>
    </source>
</evidence>
<sequence>MLGLLRGNSSHGPHDASPFKHGPREPIVTELIPTPTAEKSDPTERAAEAKRPVTPQPVALLSPPAVPFSPSQSVTNSLRVSKRPSFYGRALGSIRASFGRFSSTHVREQHTIIHQKCQREYGASVASHAFDTSFDGLIDWIKSERMTRLPHKGGSWDRVLIAAQHFAEQVFHFNRHIEFFTEGSGAATNLVFGQCLVLLELGHENALALEKAFNLFYQFGLELSPLLRRGDLFVESHSIMEGLGQAFAELLQIVTGVSITFYQAVHSGRAFTKIDIFSSFSSLIESFRARVRRCAHEMWNASLVSHNMDGCRIEFLQKWLAPKDHVLAFLASNHIRLASRPEQFTCTWFQPHLSSFLKNHDSIMFVEGQAGSGKTTLANWALDRLHRPIGRKHVSTINFFFDSNVAAQSTPSAMLRTLLNQLLWLRIGDVHIFDAVNEAFSQSKTTLSVEDQEAKLWHALSGALHAINNEEDDTLVIVVDGISESDSNMQRICTKLYELAQKHAAVRLIQFSQPLNHSPTASTHVKLSIQNIFDDLRTVVRRKLHAHDHFRDRDVGDQENIIEQIATAANGSMLWAYLACKLIQRQHSCNEFDVTLKSLLNGPKSVDDVVKRLFASVHLDADCKDLLSLLITAERPLQSSEVEALLCAEPENQVFNDRAINLQSLLSHLSALTIVGEGLITLRHSSIREAILRFATDSSFAQHLKNRQQAMVMRLLIYSKACLLGDHEPTFTCIDVHQADNRLQAHSLGQYAVRYWAVHLSKSPLYKAKGELQLPKEFNKRIFPSSVMFCLLEQACWTDYSPREAIDLHHVAFRVRKAIFGQEHACVLQSALFCAIISETVLSRHLEAIEWYALAAKISKAVIGVHADLTVTCCEILLRISESSITKKRTAVMTYREEVFLILISSFKHRYGSSSKQVLEIYKKLQELYIYIGEETKAHEILVIIQKLTVTIFGGHSDEAQSMSRHAQVVLKKHEHVTEIQTRNGFLFGGYTEEVEEVLTLVKVEIIIKLAAECVIRGEITRAEELYIELWLKLSEHCHTVHICEWHEKKIQVMLIYARFLQTHKRITECSAILLAVWTEYEHYEFSMFESVVILLKEIAVCMKAVELFTMALVVFKKCWSFFKHQHKEETIIFKEIEKYISETSIEIVRKTTEKKITTTSETVIREVFESSFTSSETTITSTTVELCKSLTSIYLKEERWSEAITCIKKTLARSWSTFFSESIESILMAEHFSAESIELVISLAECYIHQRKYERAEEIYIRLYRAHRKHCKIEDIAVINYSEILIAFYTKHELFTKAISFYQELLVDYRAYYGKTHSMTVKILYALGALCRRHSTNYGYWLEYYLEIVVNLNKGAVICHEEAFEALIIVAEHYYETLRFSESLVYFKSIFATFCKHGLKYKYFEKIEKVHILIEHYYRSVEESKVEISEYISILKELHIACVKFYGESSTISVSVTVVLAEVCCRSEKHQFEAISYYELIMKHSSTVSKETVKRTQTTLKTLYIKQITSTSTSTTVTTETITRATTLIYQQYLEIRKEYSCTHELVLSHLKELVMLYYKQSKLELAIKELTSIVVECITKVSSAKELIEAAITIAAIYTSCGIVVSGIELIRELKLQIIYKITEKCSHFGFNVTTVGRACFAFIAAFEYHLRAIYTVTFAMYMSDLVAEYLFYERFTQYIKVKAQVEQVVICAGRLRQILRRTHRVVDFDIIERKVIDYFFTFETAVVKTSSKTSIKVFVGILLAYFSNHTHFKSWTAAAGHAAVTDIRILLNGHQHREAYELGMCTYKFLMAHQGLDDSTEITLGFQLCLMMAGRNKATNNAKPKDAALARAMMELSKEILDEVFSICKKDEFDIAACQLSELNELIMLIGEQKDYKRLVWLLELLWKSREGQTRWPVDTTLYLGKRLVQAQFEAGNRTAAIRLCENIVYNVRRVHGLRHYHTLSFHALLASMYTSLALKYKDEAANESNKNKKHSEEMARVHFRKAVQVHEEVLKLIVMTDEDISDCDSDDEEYTDVESANGNASAGFAWVSKDQELLYVRAHIRRLQLALQRYGGWLKSVDDYERLTSKVWGCYGKEQGFKLVQEQVLASKWKMNGFGNGKAEGDVKEDGFRLPEAWWVIKPEGLTI</sequence>
<proteinExistence type="predicted"/>
<comment type="caution">
    <text evidence="1">The sequence shown here is derived from an EMBL/GenBank/DDBJ whole genome shotgun (WGS) entry which is preliminary data.</text>
</comment>
<accession>A0ACC3A9F2</accession>
<keyword evidence="2" id="KW-1185">Reference proteome</keyword>
<gene>
    <name evidence="1" type="ORF">H2198_004134</name>
</gene>